<evidence type="ECO:0000256" key="1">
    <source>
        <dbReference type="SAM" id="Phobius"/>
    </source>
</evidence>
<accession>A0A448X393</accession>
<feature type="transmembrane region" description="Helical" evidence="1">
    <location>
        <begin position="61"/>
        <end position="83"/>
    </location>
</feature>
<name>A0A448X393_9PLAT</name>
<dbReference type="Proteomes" id="UP000784294">
    <property type="component" value="Unassembled WGS sequence"/>
</dbReference>
<protein>
    <submittedName>
        <fullName evidence="2">Uncharacterized protein</fullName>
    </submittedName>
</protein>
<keyword evidence="1" id="KW-0472">Membrane</keyword>
<dbReference type="EMBL" id="CAAALY010082642">
    <property type="protein sequence ID" value="VEL26776.1"/>
    <property type="molecule type" value="Genomic_DNA"/>
</dbReference>
<gene>
    <name evidence="2" type="ORF">PXEA_LOCUS20216</name>
</gene>
<evidence type="ECO:0000313" key="2">
    <source>
        <dbReference type="EMBL" id="VEL26776.1"/>
    </source>
</evidence>
<proteinExistence type="predicted"/>
<keyword evidence="3" id="KW-1185">Reference proteome</keyword>
<organism evidence="2 3">
    <name type="scientific">Protopolystoma xenopodis</name>
    <dbReference type="NCBI Taxonomy" id="117903"/>
    <lineage>
        <taxon>Eukaryota</taxon>
        <taxon>Metazoa</taxon>
        <taxon>Spiralia</taxon>
        <taxon>Lophotrochozoa</taxon>
        <taxon>Platyhelminthes</taxon>
        <taxon>Monogenea</taxon>
        <taxon>Polyopisthocotylea</taxon>
        <taxon>Polystomatidea</taxon>
        <taxon>Polystomatidae</taxon>
        <taxon>Protopolystoma</taxon>
    </lineage>
</organism>
<sequence>MTTLYQPMGMAPHAPGAICQTAQLICRFGALRRCVDRLTKPKRTHSPPPLTSPSLTEKVPIIVNLILHSNTLTFVLASVGLFYSQHVRRLVAEVGGAGSERDSMYRRPEESFGGDCESGHFCDFAFWENGRKMMS</sequence>
<evidence type="ECO:0000313" key="3">
    <source>
        <dbReference type="Proteomes" id="UP000784294"/>
    </source>
</evidence>
<keyword evidence="1" id="KW-0812">Transmembrane</keyword>
<dbReference type="AlphaFoldDB" id="A0A448X393"/>
<keyword evidence="1" id="KW-1133">Transmembrane helix</keyword>
<comment type="caution">
    <text evidence="2">The sequence shown here is derived from an EMBL/GenBank/DDBJ whole genome shotgun (WGS) entry which is preliminary data.</text>
</comment>
<reference evidence="2" key="1">
    <citation type="submission" date="2018-11" db="EMBL/GenBank/DDBJ databases">
        <authorList>
            <consortium name="Pathogen Informatics"/>
        </authorList>
    </citation>
    <scope>NUCLEOTIDE SEQUENCE</scope>
</reference>